<dbReference type="InterPro" id="IPR001173">
    <property type="entry name" value="Glyco_trans_2-like"/>
</dbReference>
<dbReference type="Proteomes" id="UP000198846">
    <property type="component" value="Unassembled WGS sequence"/>
</dbReference>
<gene>
    <name evidence="3" type="ORF">SAMN04487990_1144</name>
</gene>
<dbReference type="Pfam" id="PF00535">
    <property type="entry name" value="Glycos_transf_2"/>
    <property type="match status" value="1"/>
</dbReference>
<dbReference type="PANTHER" id="PTHR22916:SF3">
    <property type="entry name" value="UDP-GLCNAC:BETAGAL BETA-1,3-N-ACETYLGLUCOSAMINYLTRANSFERASE-LIKE PROTEIN 1"/>
    <property type="match status" value="1"/>
</dbReference>
<proteinExistence type="predicted"/>
<keyword evidence="1" id="KW-1133">Transmembrane helix</keyword>
<evidence type="ECO:0000259" key="2">
    <source>
        <dbReference type="Pfam" id="PF00535"/>
    </source>
</evidence>
<organism evidence="3 4">
    <name type="scientific">Bizionia paragorgiae</name>
    <dbReference type="NCBI Taxonomy" id="283786"/>
    <lineage>
        <taxon>Bacteria</taxon>
        <taxon>Pseudomonadati</taxon>
        <taxon>Bacteroidota</taxon>
        <taxon>Flavobacteriia</taxon>
        <taxon>Flavobacteriales</taxon>
        <taxon>Flavobacteriaceae</taxon>
        <taxon>Bizionia</taxon>
    </lineage>
</organism>
<evidence type="ECO:0000313" key="4">
    <source>
        <dbReference type="Proteomes" id="UP000198846"/>
    </source>
</evidence>
<sequence length="303" mass="35304">MVSITVFTPTFNRAHLLSQLYESLCDQTLKDFQWLIVDDGSVDNSKEVIDSWIAEGVLNIRYIFQENQGMVAAHNTAHYNMTTDLCVCIDSDDYMPINGIERMLDLWKKYASDECAGIIGLDAYSSGAIVGDKFPKTNWECKFSELESNNITGDKKFVHNRKIFNKFLPYPKFENEKFPITSYLYFFIEQEHKYLGFNEVFCIVEYQEDGLSNNIINQYKESPNSFAHYRKARIRFAINYKLKIKNTIHYISSMLMAKRYRIVSESPAKLLTLVLFPFGIGMYLYLKNTKRTSLNKDLNKIKN</sequence>
<dbReference type="RefSeq" id="WP_092135049.1">
    <property type="nucleotide sequence ID" value="NZ_FNQK01000014.1"/>
</dbReference>
<dbReference type="SUPFAM" id="SSF53448">
    <property type="entry name" value="Nucleotide-diphospho-sugar transferases"/>
    <property type="match status" value="1"/>
</dbReference>
<dbReference type="GO" id="GO:0016758">
    <property type="term" value="F:hexosyltransferase activity"/>
    <property type="evidence" value="ECO:0007669"/>
    <property type="project" value="UniProtKB-ARBA"/>
</dbReference>
<dbReference type="AlphaFoldDB" id="A0A1H4BBX9"/>
<dbReference type="OrthoDB" id="9810303at2"/>
<feature type="transmembrane region" description="Helical" evidence="1">
    <location>
        <begin position="268"/>
        <end position="286"/>
    </location>
</feature>
<dbReference type="PANTHER" id="PTHR22916">
    <property type="entry name" value="GLYCOSYLTRANSFERASE"/>
    <property type="match status" value="1"/>
</dbReference>
<evidence type="ECO:0000313" key="3">
    <source>
        <dbReference type="EMBL" id="SEA45554.1"/>
    </source>
</evidence>
<reference evidence="3 4" key="1">
    <citation type="submission" date="2016-10" db="EMBL/GenBank/DDBJ databases">
        <authorList>
            <person name="de Groot N.N."/>
        </authorList>
    </citation>
    <scope>NUCLEOTIDE SEQUENCE [LARGE SCALE GENOMIC DNA]</scope>
    <source>
        <strain evidence="3 4">DSM 23842</strain>
    </source>
</reference>
<dbReference type="CDD" id="cd00761">
    <property type="entry name" value="Glyco_tranf_GTA_type"/>
    <property type="match status" value="1"/>
</dbReference>
<keyword evidence="1" id="KW-0472">Membrane</keyword>
<dbReference type="InterPro" id="IPR029044">
    <property type="entry name" value="Nucleotide-diphossugar_trans"/>
</dbReference>
<keyword evidence="4" id="KW-1185">Reference proteome</keyword>
<feature type="domain" description="Glycosyltransferase 2-like" evidence="2">
    <location>
        <begin position="5"/>
        <end position="117"/>
    </location>
</feature>
<protein>
    <submittedName>
        <fullName evidence="3">Glycosyltransferase involved in cell wall bisynthesis</fullName>
    </submittedName>
</protein>
<dbReference type="EMBL" id="FNQK01000014">
    <property type="protein sequence ID" value="SEA45554.1"/>
    <property type="molecule type" value="Genomic_DNA"/>
</dbReference>
<keyword evidence="3" id="KW-0808">Transferase</keyword>
<keyword evidence="1" id="KW-0812">Transmembrane</keyword>
<dbReference type="STRING" id="283786.SAMN04487990_1144"/>
<name>A0A1H4BBX9_BIZPA</name>
<evidence type="ECO:0000256" key="1">
    <source>
        <dbReference type="SAM" id="Phobius"/>
    </source>
</evidence>
<accession>A0A1H4BBX9</accession>
<dbReference type="Gene3D" id="3.90.550.10">
    <property type="entry name" value="Spore Coat Polysaccharide Biosynthesis Protein SpsA, Chain A"/>
    <property type="match status" value="1"/>
</dbReference>